<accession>A0ACD3ABY3</accession>
<dbReference type="Proteomes" id="UP000308600">
    <property type="component" value="Unassembled WGS sequence"/>
</dbReference>
<protein>
    <submittedName>
        <fullName evidence="1">Uncharacterized protein</fullName>
    </submittedName>
</protein>
<sequence>MFTKEFRDAFRKGEVLPGLKVLDLMVVNPFKDHRDDGVAHVLKELVGMVEGRWALVKERQRDLASVGGTVKGVSEACDSLVQQKQGSLPLLLPVHGEVNGGVHPYPYTNGRISVPSPVNVPSNVAVDKVVPLNKLIWDIRETEHNTFCFENFERLARLEEMGTSVKRRGSGS</sequence>
<name>A0ACD3ABY3_9AGAR</name>
<dbReference type="EMBL" id="ML208543">
    <property type="protein sequence ID" value="TFK63041.1"/>
    <property type="molecule type" value="Genomic_DNA"/>
</dbReference>
<keyword evidence="2" id="KW-1185">Reference proteome</keyword>
<gene>
    <name evidence="1" type="ORF">BDN72DRAFT_848073</name>
</gene>
<evidence type="ECO:0000313" key="1">
    <source>
        <dbReference type="EMBL" id="TFK63041.1"/>
    </source>
</evidence>
<organism evidence="1 2">
    <name type="scientific">Pluteus cervinus</name>
    <dbReference type="NCBI Taxonomy" id="181527"/>
    <lineage>
        <taxon>Eukaryota</taxon>
        <taxon>Fungi</taxon>
        <taxon>Dikarya</taxon>
        <taxon>Basidiomycota</taxon>
        <taxon>Agaricomycotina</taxon>
        <taxon>Agaricomycetes</taxon>
        <taxon>Agaricomycetidae</taxon>
        <taxon>Agaricales</taxon>
        <taxon>Pluteineae</taxon>
        <taxon>Pluteaceae</taxon>
        <taxon>Pluteus</taxon>
    </lineage>
</organism>
<proteinExistence type="predicted"/>
<evidence type="ECO:0000313" key="2">
    <source>
        <dbReference type="Proteomes" id="UP000308600"/>
    </source>
</evidence>
<reference evidence="1 2" key="1">
    <citation type="journal article" date="2019" name="Nat. Ecol. Evol.">
        <title>Megaphylogeny resolves global patterns of mushroom evolution.</title>
        <authorList>
            <person name="Varga T."/>
            <person name="Krizsan K."/>
            <person name="Foldi C."/>
            <person name="Dima B."/>
            <person name="Sanchez-Garcia M."/>
            <person name="Sanchez-Ramirez S."/>
            <person name="Szollosi G.J."/>
            <person name="Szarkandi J.G."/>
            <person name="Papp V."/>
            <person name="Albert L."/>
            <person name="Andreopoulos W."/>
            <person name="Angelini C."/>
            <person name="Antonin V."/>
            <person name="Barry K.W."/>
            <person name="Bougher N.L."/>
            <person name="Buchanan P."/>
            <person name="Buyck B."/>
            <person name="Bense V."/>
            <person name="Catcheside P."/>
            <person name="Chovatia M."/>
            <person name="Cooper J."/>
            <person name="Damon W."/>
            <person name="Desjardin D."/>
            <person name="Finy P."/>
            <person name="Geml J."/>
            <person name="Haridas S."/>
            <person name="Hughes K."/>
            <person name="Justo A."/>
            <person name="Karasinski D."/>
            <person name="Kautmanova I."/>
            <person name="Kiss B."/>
            <person name="Kocsube S."/>
            <person name="Kotiranta H."/>
            <person name="LaButti K.M."/>
            <person name="Lechner B.E."/>
            <person name="Liimatainen K."/>
            <person name="Lipzen A."/>
            <person name="Lukacs Z."/>
            <person name="Mihaltcheva S."/>
            <person name="Morgado L.N."/>
            <person name="Niskanen T."/>
            <person name="Noordeloos M.E."/>
            <person name="Ohm R.A."/>
            <person name="Ortiz-Santana B."/>
            <person name="Ovrebo C."/>
            <person name="Racz N."/>
            <person name="Riley R."/>
            <person name="Savchenko A."/>
            <person name="Shiryaev A."/>
            <person name="Soop K."/>
            <person name="Spirin V."/>
            <person name="Szebenyi C."/>
            <person name="Tomsovsky M."/>
            <person name="Tulloss R.E."/>
            <person name="Uehling J."/>
            <person name="Grigoriev I.V."/>
            <person name="Vagvolgyi C."/>
            <person name="Papp T."/>
            <person name="Martin F.M."/>
            <person name="Miettinen O."/>
            <person name="Hibbett D.S."/>
            <person name="Nagy L.G."/>
        </authorList>
    </citation>
    <scope>NUCLEOTIDE SEQUENCE [LARGE SCALE GENOMIC DNA]</scope>
    <source>
        <strain evidence="1 2">NL-1719</strain>
    </source>
</reference>